<gene>
    <name evidence="1" type="ORF">H9635_17535</name>
</gene>
<reference evidence="1 2" key="1">
    <citation type="submission" date="2020-08" db="EMBL/GenBank/DDBJ databases">
        <title>A Genomic Blueprint of the Chicken Gut Microbiome.</title>
        <authorList>
            <person name="Gilroy R."/>
            <person name="Ravi A."/>
            <person name="Getino M."/>
            <person name="Pursley I."/>
            <person name="Horton D.L."/>
            <person name="Alikhan N.-F."/>
            <person name="Baker D."/>
            <person name="Gharbi K."/>
            <person name="Hall N."/>
            <person name="Watson M."/>
            <person name="Adriaenssens E.M."/>
            <person name="Foster-Nyarko E."/>
            <person name="Jarju S."/>
            <person name="Secka A."/>
            <person name="Antonio M."/>
            <person name="Oren A."/>
            <person name="Chaudhuri R."/>
            <person name="La Ragione R.M."/>
            <person name="Hildebrand F."/>
            <person name="Pallen M.J."/>
        </authorList>
    </citation>
    <scope>NUCLEOTIDE SEQUENCE [LARGE SCALE GENOMIC DNA]</scope>
    <source>
        <strain evidence="1 2">A46</strain>
    </source>
</reference>
<dbReference type="Proteomes" id="UP000619101">
    <property type="component" value="Unassembled WGS sequence"/>
</dbReference>
<comment type="caution">
    <text evidence="1">The sequence shown here is derived from an EMBL/GenBank/DDBJ whole genome shotgun (WGS) entry which is preliminary data.</text>
</comment>
<organism evidence="1 2">
    <name type="scientific">Solibacillus faecavium</name>
    <dbReference type="NCBI Taxonomy" id="2762221"/>
    <lineage>
        <taxon>Bacteria</taxon>
        <taxon>Bacillati</taxon>
        <taxon>Bacillota</taxon>
        <taxon>Bacilli</taxon>
        <taxon>Bacillales</taxon>
        <taxon>Caryophanaceae</taxon>
        <taxon>Solibacillus</taxon>
    </lineage>
</organism>
<accession>A0ABR8Y2X1</accession>
<dbReference type="EMBL" id="JACSPZ010000012">
    <property type="protein sequence ID" value="MBD8038550.1"/>
    <property type="molecule type" value="Genomic_DNA"/>
</dbReference>
<protein>
    <submittedName>
        <fullName evidence="1">Uncharacterized protein</fullName>
    </submittedName>
</protein>
<name>A0ABR8Y2X1_9BACL</name>
<keyword evidence="2" id="KW-1185">Reference proteome</keyword>
<evidence type="ECO:0000313" key="2">
    <source>
        <dbReference type="Proteomes" id="UP000619101"/>
    </source>
</evidence>
<sequence length="413" mass="45584">MIKNEQFWHYWREGLFEEALNCKLHEAPKRKGAALFKSPSQTTVIASVSAGEFLYDYMMIDPTVVDGIDFARADDLSNLFSLSQFASTIDTATATGDMAQLQGYVAEQMMAQELAAAGHDVQFPETSNQAGWDLLVDGQPFQVKCAANKQVVEDHLAKYPETPVIVNAELGPYYEHNPMVMTSSVSREQVITDTKTTIHHSEDLLDFEIPWITAGVSAFSNAKRLRQTEILTSTFVRNVATDTVSRTALAATGRVVLGSVGAVLMPGAGAIVFPVVGAYVGLAQGGKLSSVIKRQFAKPEEERLVQALIQLIDEMISILHLKEGIKQSKWKVLVHKLPSSVCQALGKQHNDRILLLENVSRELMAIRKTVKKNPVEAFGRIITVLGKSGIHVYTLKKELEQVEEAIKAYNKKI</sequence>
<evidence type="ECO:0000313" key="1">
    <source>
        <dbReference type="EMBL" id="MBD8038550.1"/>
    </source>
</evidence>
<proteinExistence type="predicted"/>
<dbReference type="RefSeq" id="WP_191701612.1">
    <property type="nucleotide sequence ID" value="NZ_JACSPZ010000012.1"/>
</dbReference>